<keyword evidence="2" id="KW-1185">Reference proteome</keyword>
<dbReference type="EMBL" id="BMJQ01000003">
    <property type="protein sequence ID" value="GGF08817.1"/>
    <property type="molecule type" value="Genomic_DNA"/>
</dbReference>
<evidence type="ECO:0008006" key="3">
    <source>
        <dbReference type="Google" id="ProtNLM"/>
    </source>
</evidence>
<gene>
    <name evidence="1" type="ORF">GCM10011611_12860</name>
</gene>
<name>A0A8J3E2B8_9PROT</name>
<comment type="caution">
    <text evidence="1">The sequence shown here is derived from an EMBL/GenBank/DDBJ whole genome shotgun (WGS) entry which is preliminary data.</text>
</comment>
<accession>A0A8J3E2B8</accession>
<dbReference type="InterPro" id="IPR012675">
    <property type="entry name" value="Beta-grasp_dom_sf"/>
</dbReference>
<reference evidence="1" key="1">
    <citation type="journal article" date="2014" name="Int. J. Syst. Evol. Microbiol.">
        <title>Complete genome sequence of Corynebacterium casei LMG S-19264T (=DSM 44701T), isolated from a smear-ripened cheese.</title>
        <authorList>
            <consortium name="US DOE Joint Genome Institute (JGI-PGF)"/>
            <person name="Walter F."/>
            <person name="Albersmeier A."/>
            <person name="Kalinowski J."/>
            <person name="Ruckert C."/>
        </authorList>
    </citation>
    <scope>NUCLEOTIDE SEQUENCE</scope>
    <source>
        <strain evidence="1">CGMCC 1.15725</strain>
    </source>
</reference>
<dbReference type="Proteomes" id="UP000646365">
    <property type="component" value="Unassembled WGS sequence"/>
</dbReference>
<dbReference type="InterPro" id="IPR016155">
    <property type="entry name" value="Mopterin_synth/thiamin_S_b"/>
</dbReference>
<dbReference type="InterPro" id="IPR052045">
    <property type="entry name" value="Sulfur_Carrier/Prot_Modifier"/>
</dbReference>
<dbReference type="RefSeq" id="WP_189043769.1">
    <property type="nucleotide sequence ID" value="NZ_BMJQ01000003.1"/>
</dbReference>
<evidence type="ECO:0000313" key="1">
    <source>
        <dbReference type="EMBL" id="GGF08817.1"/>
    </source>
</evidence>
<dbReference type="Pfam" id="PF02597">
    <property type="entry name" value="ThiS"/>
    <property type="match status" value="1"/>
</dbReference>
<dbReference type="PANTHER" id="PTHR38031">
    <property type="entry name" value="SULFUR CARRIER PROTEIN SLR0821-RELATED"/>
    <property type="match status" value="1"/>
</dbReference>
<organism evidence="1 2">
    <name type="scientific">Aliidongia dinghuensis</name>
    <dbReference type="NCBI Taxonomy" id="1867774"/>
    <lineage>
        <taxon>Bacteria</taxon>
        <taxon>Pseudomonadati</taxon>
        <taxon>Pseudomonadota</taxon>
        <taxon>Alphaproteobacteria</taxon>
        <taxon>Rhodospirillales</taxon>
        <taxon>Dongiaceae</taxon>
        <taxon>Aliidongia</taxon>
    </lineage>
</organism>
<protein>
    <recommendedName>
        <fullName evidence="3">MoaD/ThiS family protein</fullName>
    </recommendedName>
</protein>
<evidence type="ECO:0000313" key="2">
    <source>
        <dbReference type="Proteomes" id="UP000646365"/>
    </source>
</evidence>
<reference evidence="1" key="2">
    <citation type="submission" date="2020-09" db="EMBL/GenBank/DDBJ databases">
        <authorList>
            <person name="Sun Q."/>
            <person name="Zhou Y."/>
        </authorList>
    </citation>
    <scope>NUCLEOTIDE SEQUENCE</scope>
    <source>
        <strain evidence="1">CGMCC 1.15725</strain>
    </source>
</reference>
<dbReference type="InterPro" id="IPR003749">
    <property type="entry name" value="ThiS/MoaD-like"/>
</dbReference>
<sequence>MPQVLFTAHLRRLAPPSPVEAAGKTVAEALDSVFAHHPMLEGYILDDQRRLRRHIALFVDGTRAGLADPVGPKAEIAVLQALSGG</sequence>
<dbReference type="PANTHER" id="PTHR38031:SF1">
    <property type="entry name" value="SULFUR CARRIER PROTEIN CYSO"/>
    <property type="match status" value="1"/>
</dbReference>
<proteinExistence type="predicted"/>
<dbReference type="AlphaFoldDB" id="A0A8J3E2B8"/>
<dbReference type="Gene3D" id="3.10.20.30">
    <property type="match status" value="1"/>
</dbReference>
<dbReference type="SUPFAM" id="SSF54285">
    <property type="entry name" value="MoaD/ThiS"/>
    <property type="match status" value="1"/>
</dbReference>